<dbReference type="GeneID" id="63692486"/>
<name>M5G1U7_DACPD</name>
<dbReference type="OrthoDB" id="25675at2759"/>
<evidence type="ECO:0000256" key="6">
    <source>
        <dbReference type="ARBA" id="ARBA00038503"/>
    </source>
</evidence>
<protein>
    <recommendedName>
        <fullName evidence="7">U three protein 23</fullName>
    </recommendedName>
</protein>
<evidence type="ECO:0000256" key="2">
    <source>
        <dbReference type="ARBA" id="ARBA00022517"/>
    </source>
</evidence>
<evidence type="ECO:0000313" key="11">
    <source>
        <dbReference type="Proteomes" id="UP000030653"/>
    </source>
</evidence>
<dbReference type="HOGENOM" id="CLU_053567_2_1_1"/>
<dbReference type="EMBL" id="JH795876">
    <property type="protein sequence ID" value="EJT97712.1"/>
    <property type="molecule type" value="Genomic_DNA"/>
</dbReference>
<evidence type="ECO:0000256" key="4">
    <source>
        <dbReference type="ARBA" id="ARBA00023242"/>
    </source>
</evidence>
<organism evidence="10 11">
    <name type="scientific">Dacryopinax primogenitus (strain DJM 731)</name>
    <name type="common">Brown rot fungus</name>
    <dbReference type="NCBI Taxonomy" id="1858805"/>
    <lineage>
        <taxon>Eukaryota</taxon>
        <taxon>Fungi</taxon>
        <taxon>Dikarya</taxon>
        <taxon>Basidiomycota</taxon>
        <taxon>Agaricomycotina</taxon>
        <taxon>Dacrymycetes</taxon>
        <taxon>Dacrymycetales</taxon>
        <taxon>Dacrymycetaceae</taxon>
        <taxon>Dacryopinax</taxon>
    </lineage>
</organism>
<gene>
    <name evidence="10" type="ORF">DACRYDRAFT_97107</name>
</gene>
<keyword evidence="2" id="KW-0690">Ribosome biogenesis</keyword>
<dbReference type="Pfam" id="PF04900">
    <property type="entry name" value="Fcf1"/>
    <property type="match status" value="1"/>
</dbReference>
<dbReference type="InterPro" id="IPR029060">
    <property type="entry name" value="PIN-like_dom_sf"/>
</dbReference>
<dbReference type="GO" id="GO:0006364">
    <property type="term" value="P:rRNA processing"/>
    <property type="evidence" value="ECO:0007669"/>
    <property type="project" value="UniProtKB-KW"/>
</dbReference>
<evidence type="ECO:0000256" key="3">
    <source>
        <dbReference type="ARBA" id="ARBA00022552"/>
    </source>
</evidence>
<dbReference type="PANTHER" id="PTHR12416">
    <property type="entry name" value="RRNA-PROCESSING PROTEIN UTP23 HOMOLOG"/>
    <property type="match status" value="1"/>
</dbReference>
<comment type="function">
    <text evidence="5">Involved in rRNA-processing and ribosome biogenesis.</text>
</comment>
<dbReference type="Pfam" id="PF24779">
    <property type="entry name" value="UTP23_sensor"/>
    <property type="match status" value="1"/>
</dbReference>
<dbReference type="FunFam" id="3.40.50.1010:FF:000006">
    <property type="entry name" value="rRNA-processing protein UTP23 homolog"/>
    <property type="match status" value="1"/>
</dbReference>
<evidence type="ECO:0000256" key="5">
    <source>
        <dbReference type="ARBA" id="ARBA00037300"/>
    </source>
</evidence>
<reference evidence="10 11" key="1">
    <citation type="journal article" date="2012" name="Science">
        <title>The Paleozoic origin of enzymatic lignin decomposition reconstructed from 31 fungal genomes.</title>
        <authorList>
            <person name="Floudas D."/>
            <person name="Binder M."/>
            <person name="Riley R."/>
            <person name="Barry K."/>
            <person name="Blanchette R.A."/>
            <person name="Henrissat B."/>
            <person name="Martinez A.T."/>
            <person name="Otillar R."/>
            <person name="Spatafora J.W."/>
            <person name="Yadav J.S."/>
            <person name="Aerts A."/>
            <person name="Benoit I."/>
            <person name="Boyd A."/>
            <person name="Carlson A."/>
            <person name="Copeland A."/>
            <person name="Coutinho P.M."/>
            <person name="de Vries R.P."/>
            <person name="Ferreira P."/>
            <person name="Findley K."/>
            <person name="Foster B."/>
            <person name="Gaskell J."/>
            <person name="Glotzer D."/>
            <person name="Gorecki P."/>
            <person name="Heitman J."/>
            <person name="Hesse C."/>
            <person name="Hori C."/>
            <person name="Igarashi K."/>
            <person name="Jurgens J.A."/>
            <person name="Kallen N."/>
            <person name="Kersten P."/>
            <person name="Kohler A."/>
            <person name="Kuees U."/>
            <person name="Kumar T.K.A."/>
            <person name="Kuo A."/>
            <person name="LaButti K."/>
            <person name="Larrondo L.F."/>
            <person name="Lindquist E."/>
            <person name="Ling A."/>
            <person name="Lombard V."/>
            <person name="Lucas S."/>
            <person name="Lundell T."/>
            <person name="Martin R."/>
            <person name="McLaughlin D.J."/>
            <person name="Morgenstern I."/>
            <person name="Morin E."/>
            <person name="Murat C."/>
            <person name="Nagy L.G."/>
            <person name="Nolan M."/>
            <person name="Ohm R.A."/>
            <person name="Patyshakuliyeva A."/>
            <person name="Rokas A."/>
            <person name="Ruiz-Duenas F.J."/>
            <person name="Sabat G."/>
            <person name="Salamov A."/>
            <person name="Samejima M."/>
            <person name="Schmutz J."/>
            <person name="Slot J.C."/>
            <person name="St John F."/>
            <person name="Stenlid J."/>
            <person name="Sun H."/>
            <person name="Sun S."/>
            <person name="Syed K."/>
            <person name="Tsang A."/>
            <person name="Wiebenga A."/>
            <person name="Young D."/>
            <person name="Pisabarro A."/>
            <person name="Eastwood D.C."/>
            <person name="Martin F."/>
            <person name="Cullen D."/>
            <person name="Grigoriev I.V."/>
            <person name="Hibbett D.S."/>
        </authorList>
    </citation>
    <scope>NUCLEOTIDE SEQUENCE [LARGE SCALE GENOMIC DNA]</scope>
    <source>
        <strain evidence="10 11">DJM-731 SS1</strain>
    </source>
</reference>
<accession>M5G1U7</accession>
<feature type="domain" description="UTP23 sensor motif region" evidence="9">
    <location>
        <begin position="185"/>
        <end position="200"/>
    </location>
</feature>
<proteinExistence type="inferred from homology"/>
<dbReference type="RefSeq" id="XP_040624610.1">
    <property type="nucleotide sequence ID" value="XM_040777424.1"/>
</dbReference>
<evidence type="ECO:0000256" key="7">
    <source>
        <dbReference type="ARBA" id="ARBA00076388"/>
    </source>
</evidence>
<evidence type="ECO:0000259" key="9">
    <source>
        <dbReference type="Pfam" id="PF24779"/>
    </source>
</evidence>
<keyword evidence="3" id="KW-0698">rRNA processing</keyword>
<feature type="region of interest" description="Disordered" evidence="8">
    <location>
        <begin position="171"/>
        <end position="266"/>
    </location>
</feature>
<dbReference type="AlphaFoldDB" id="M5G1U7"/>
<feature type="compositionally biased region" description="Basic and acidic residues" evidence="8">
    <location>
        <begin position="203"/>
        <end position="214"/>
    </location>
</feature>
<dbReference type="SUPFAM" id="SSF88723">
    <property type="entry name" value="PIN domain-like"/>
    <property type="match status" value="1"/>
</dbReference>
<dbReference type="Proteomes" id="UP000030653">
    <property type="component" value="Unassembled WGS sequence"/>
</dbReference>
<dbReference type="CDD" id="cd09865">
    <property type="entry name" value="PIN_ScUtp23p-like"/>
    <property type="match status" value="1"/>
</dbReference>
<comment type="similarity">
    <text evidence="6">Belongs to the UTP23/FCF1 family. UTP23 subfamily.</text>
</comment>
<feature type="compositionally biased region" description="Basic and acidic residues" evidence="8">
    <location>
        <begin position="230"/>
        <end position="239"/>
    </location>
</feature>
<dbReference type="InterPro" id="IPR006984">
    <property type="entry name" value="Fcf1/UTP23"/>
</dbReference>
<keyword evidence="11" id="KW-1185">Reference proteome</keyword>
<evidence type="ECO:0000313" key="10">
    <source>
        <dbReference type="EMBL" id="EJT97712.1"/>
    </source>
</evidence>
<comment type="subcellular location">
    <subcellularLocation>
        <location evidence="1">Nucleus</location>
        <location evidence="1">Nucleolus</location>
    </subcellularLocation>
</comment>
<evidence type="ECO:0000256" key="1">
    <source>
        <dbReference type="ARBA" id="ARBA00004604"/>
    </source>
</evidence>
<feature type="compositionally biased region" description="Basic residues" evidence="8">
    <location>
        <begin position="240"/>
        <end position="250"/>
    </location>
</feature>
<dbReference type="STRING" id="1858805.M5G1U7"/>
<dbReference type="GO" id="GO:0032040">
    <property type="term" value="C:small-subunit processome"/>
    <property type="evidence" value="ECO:0007669"/>
    <property type="project" value="InterPro"/>
</dbReference>
<dbReference type="InterPro" id="IPR057776">
    <property type="entry name" value="UTP23_sensor"/>
</dbReference>
<keyword evidence="4" id="KW-0539">Nucleus</keyword>
<evidence type="ECO:0000256" key="8">
    <source>
        <dbReference type="SAM" id="MobiDB-lite"/>
    </source>
</evidence>
<dbReference type="Gene3D" id="3.40.50.1010">
    <property type="entry name" value="5'-nuclease"/>
    <property type="match status" value="1"/>
</dbReference>
<dbReference type="OMA" id="CCMQALY"/>
<sequence>MRQKRAKTYRKLMAQYERAFGFRQPYQVLVNSDFCEMAIQLKMEFMKDLEIVLQAKAKPMITQCCIAALYALGPTGQSIVDLAKTFERRRCGHLETPLSPEECIASVVGPTNRHRYVVMTQSDGLRPQMREVEGVPIVALNRAVMVLEMMSEKTKLKIRAEEVKALRPVLKAARGEKPPPAPVVRKKKPKAPNPLSVKRKVPRAVEHHRPEGEQAVRLGKRGREEEEVQKEETGEVQQERKKRKRRKKNKSAAAVEDVAGADEEED</sequence>